<proteinExistence type="predicted"/>
<comment type="caution">
    <text evidence="3">The sequence shown here is derived from an EMBL/GenBank/DDBJ whole genome shotgun (WGS) entry which is preliminary data.</text>
</comment>
<dbReference type="InterPro" id="IPR047816">
    <property type="entry name" value="SCO1431-like"/>
</dbReference>
<dbReference type="NCBIfam" id="NF033485">
    <property type="entry name" value="small_SCO1431"/>
    <property type="match status" value="1"/>
</dbReference>
<evidence type="ECO:0000256" key="1">
    <source>
        <dbReference type="SAM" id="MobiDB-lite"/>
    </source>
</evidence>
<keyword evidence="2" id="KW-1133">Transmembrane helix</keyword>
<keyword evidence="2" id="KW-0472">Membrane</keyword>
<feature type="region of interest" description="Disordered" evidence="1">
    <location>
        <begin position="1"/>
        <end position="22"/>
    </location>
</feature>
<dbReference type="Proteomes" id="UP001054854">
    <property type="component" value="Unassembled WGS sequence"/>
</dbReference>
<dbReference type="EMBL" id="BNEK01000003">
    <property type="protein sequence ID" value="GHJ27596.1"/>
    <property type="molecule type" value="Genomic_DNA"/>
</dbReference>
<evidence type="ECO:0000313" key="4">
    <source>
        <dbReference type="Proteomes" id="UP001054854"/>
    </source>
</evidence>
<keyword evidence="2" id="KW-0812">Transmembrane</keyword>
<reference evidence="3" key="1">
    <citation type="submission" date="2024-05" db="EMBL/GenBank/DDBJ databases">
        <title>Whole genome shotgun sequence of Streptomyces hygroscopicus NBRC 113678.</title>
        <authorList>
            <person name="Komaki H."/>
            <person name="Tamura T."/>
        </authorList>
    </citation>
    <scope>NUCLEOTIDE SEQUENCE</scope>
    <source>
        <strain evidence="3">N11-34</strain>
    </source>
</reference>
<accession>A0ABQ3TW74</accession>
<dbReference type="RefSeq" id="WP_106416828.1">
    <property type="nucleotide sequence ID" value="NZ_BBON01000037.1"/>
</dbReference>
<evidence type="ECO:0008006" key="5">
    <source>
        <dbReference type="Google" id="ProtNLM"/>
    </source>
</evidence>
<organism evidence="3 4">
    <name type="scientific">Streptomyces hygroscopicus</name>
    <dbReference type="NCBI Taxonomy" id="1912"/>
    <lineage>
        <taxon>Bacteria</taxon>
        <taxon>Bacillati</taxon>
        <taxon>Actinomycetota</taxon>
        <taxon>Actinomycetes</taxon>
        <taxon>Kitasatosporales</taxon>
        <taxon>Streptomycetaceae</taxon>
        <taxon>Streptomyces</taxon>
        <taxon>Streptomyces violaceusniger group</taxon>
    </lineage>
</organism>
<feature type="transmembrane region" description="Helical" evidence="2">
    <location>
        <begin position="29"/>
        <end position="47"/>
    </location>
</feature>
<protein>
    <recommendedName>
        <fullName evidence="5">SCO1431 family membrane protein</fullName>
    </recommendedName>
</protein>
<name>A0ABQ3TW74_STRHY</name>
<evidence type="ECO:0000256" key="2">
    <source>
        <dbReference type="SAM" id="Phobius"/>
    </source>
</evidence>
<gene>
    <name evidence="3" type="ORF">TPA0910_20290</name>
</gene>
<sequence length="48" mass="5345">MTDAAARRTRLRSRTGGPSDDRDRLLEHLLGWALVVVLAMLTTRLGIL</sequence>
<evidence type="ECO:0000313" key="3">
    <source>
        <dbReference type="EMBL" id="GHJ27596.1"/>
    </source>
</evidence>
<keyword evidence="4" id="KW-1185">Reference proteome</keyword>